<dbReference type="AlphaFoldDB" id="A0A1R3GGF3"/>
<organism evidence="2 3">
    <name type="scientific">Corchorus olitorius</name>
    <dbReference type="NCBI Taxonomy" id="93759"/>
    <lineage>
        <taxon>Eukaryota</taxon>
        <taxon>Viridiplantae</taxon>
        <taxon>Streptophyta</taxon>
        <taxon>Embryophyta</taxon>
        <taxon>Tracheophyta</taxon>
        <taxon>Spermatophyta</taxon>
        <taxon>Magnoliopsida</taxon>
        <taxon>eudicotyledons</taxon>
        <taxon>Gunneridae</taxon>
        <taxon>Pentapetalae</taxon>
        <taxon>rosids</taxon>
        <taxon>malvids</taxon>
        <taxon>Malvales</taxon>
        <taxon>Malvaceae</taxon>
        <taxon>Grewioideae</taxon>
        <taxon>Apeibeae</taxon>
        <taxon>Corchorus</taxon>
    </lineage>
</organism>
<accession>A0A1R3GGF3</accession>
<name>A0A1R3GGF3_9ROSI</name>
<evidence type="ECO:0000256" key="1">
    <source>
        <dbReference type="SAM" id="MobiDB-lite"/>
    </source>
</evidence>
<feature type="compositionally biased region" description="Polar residues" evidence="1">
    <location>
        <begin position="1"/>
        <end position="15"/>
    </location>
</feature>
<evidence type="ECO:0000313" key="2">
    <source>
        <dbReference type="EMBL" id="OMO57137.1"/>
    </source>
</evidence>
<reference evidence="3" key="1">
    <citation type="submission" date="2013-09" db="EMBL/GenBank/DDBJ databases">
        <title>Corchorus olitorius genome sequencing.</title>
        <authorList>
            <person name="Alam M."/>
            <person name="Haque M.S."/>
            <person name="Islam M.S."/>
            <person name="Emdad E.M."/>
            <person name="Islam M.M."/>
            <person name="Ahmed B."/>
            <person name="Halim A."/>
            <person name="Hossen Q.M.M."/>
            <person name="Hossain M.Z."/>
            <person name="Ahmed R."/>
            <person name="Khan M.M."/>
            <person name="Islam R."/>
            <person name="Rashid M.M."/>
            <person name="Khan S.A."/>
            <person name="Rahman M.S."/>
            <person name="Alam M."/>
            <person name="Yahiya A.S."/>
            <person name="Khan M.S."/>
            <person name="Azam M.S."/>
            <person name="Haque T."/>
            <person name="Lashkar M.Z.H."/>
            <person name="Akhand A.I."/>
            <person name="Morshed G."/>
            <person name="Roy S."/>
            <person name="Uddin K.S."/>
            <person name="Rabeya T."/>
            <person name="Hossain A.S."/>
            <person name="Chowdhury A."/>
            <person name="Snigdha A.R."/>
            <person name="Mortoza M.S."/>
            <person name="Matin S.A."/>
            <person name="Hoque S.M.E."/>
            <person name="Islam M.K."/>
            <person name="Roy D.K."/>
            <person name="Haider R."/>
            <person name="Moosa M.M."/>
            <person name="Elias S.M."/>
            <person name="Hasan A.M."/>
            <person name="Jahan S."/>
            <person name="Shafiuddin M."/>
            <person name="Mahmood N."/>
            <person name="Shommy N.S."/>
        </authorList>
    </citation>
    <scope>NUCLEOTIDE SEQUENCE [LARGE SCALE GENOMIC DNA]</scope>
    <source>
        <strain evidence="3">cv. O-4</strain>
    </source>
</reference>
<protein>
    <submittedName>
        <fullName evidence="2">Uncharacterized protein</fullName>
    </submittedName>
</protein>
<dbReference type="EMBL" id="AWUE01022633">
    <property type="protein sequence ID" value="OMO57137.1"/>
    <property type="molecule type" value="Genomic_DNA"/>
</dbReference>
<feature type="region of interest" description="Disordered" evidence="1">
    <location>
        <begin position="1"/>
        <end position="28"/>
    </location>
</feature>
<comment type="caution">
    <text evidence="2">The sequence shown here is derived from an EMBL/GenBank/DDBJ whole genome shotgun (WGS) entry which is preliminary data.</text>
</comment>
<dbReference type="Proteomes" id="UP000187203">
    <property type="component" value="Unassembled WGS sequence"/>
</dbReference>
<feature type="compositionally biased region" description="Basic and acidic residues" evidence="1">
    <location>
        <begin position="16"/>
        <end position="28"/>
    </location>
</feature>
<evidence type="ECO:0000313" key="3">
    <source>
        <dbReference type="Proteomes" id="UP000187203"/>
    </source>
</evidence>
<keyword evidence="3" id="KW-1185">Reference proteome</keyword>
<gene>
    <name evidence="2" type="ORF">COLO4_35497</name>
</gene>
<sequence length="44" mass="4945">MEINIVRNQRTSMARSRSEAGSKMKEARPTFLETFTAIGAQTEV</sequence>
<proteinExistence type="predicted"/>